<comment type="similarity">
    <text evidence="1">Belongs to the DinB family.</text>
</comment>
<evidence type="ECO:0000256" key="2">
    <source>
        <dbReference type="ARBA" id="ARBA00022723"/>
    </source>
</evidence>
<sequence length="154" mass="18316">MKYHFAKLMNYEVWANEQVIQALQSLDRPDTRSLELLSHILAAHLTWYNRAREVRAYIPLWETKDFSECVIMLRNITQRWQELIDQSEELTFGRTVSYTNSKDETHFSSLYEILTHLMLHSGYHRGQLVSHLKGKMQELPVTDFIVFAREDARK</sequence>
<evidence type="ECO:0000256" key="1">
    <source>
        <dbReference type="ARBA" id="ARBA00008635"/>
    </source>
</evidence>
<dbReference type="PANTHER" id="PTHR37302:SF3">
    <property type="entry name" value="DAMAGE-INDUCIBLE PROTEIN DINB"/>
    <property type="match status" value="1"/>
</dbReference>
<evidence type="ECO:0000313" key="3">
    <source>
        <dbReference type="EMBL" id="MDI9859715.1"/>
    </source>
</evidence>
<dbReference type="RefSeq" id="WP_095162885.1">
    <property type="nucleotide sequence ID" value="NZ_JASHIF010000009.1"/>
</dbReference>
<dbReference type="InterPro" id="IPR007837">
    <property type="entry name" value="DinB"/>
</dbReference>
<keyword evidence="2" id="KW-0479">Metal-binding</keyword>
<dbReference type="EMBL" id="JASHIF010000009">
    <property type="protein sequence ID" value="MDI9859715.1"/>
    <property type="molecule type" value="Genomic_DNA"/>
</dbReference>
<dbReference type="SUPFAM" id="SSF109854">
    <property type="entry name" value="DinB/YfiT-like putative metalloenzymes"/>
    <property type="match status" value="1"/>
</dbReference>
<keyword evidence="4" id="KW-1185">Reference proteome</keyword>
<accession>A0ABT6Y833</accession>
<reference evidence="3 4" key="1">
    <citation type="submission" date="2023-05" db="EMBL/GenBank/DDBJ databases">
        <title>Novel species of genus Flectobacillus isolated from stream in China.</title>
        <authorList>
            <person name="Lu H."/>
        </authorList>
    </citation>
    <scope>NUCLEOTIDE SEQUENCE [LARGE SCALE GENOMIC DNA]</scope>
    <source>
        <strain evidence="3 4">KCTC 42575</strain>
    </source>
</reference>
<comment type="caution">
    <text evidence="3">The sequence shown here is derived from an EMBL/GenBank/DDBJ whole genome shotgun (WGS) entry which is preliminary data.</text>
</comment>
<protein>
    <submittedName>
        <fullName evidence="3">DinB family protein</fullName>
    </submittedName>
</protein>
<dbReference type="InterPro" id="IPR034660">
    <property type="entry name" value="DinB/YfiT-like"/>
</dbReference>
<evidence type="ECO:0000313" key="4">
    <source>
        <dbReference type="Proteomes" id="UP001236507"/>
    </source>
</evidence>
<name>A0ABT6Y833_9BACT</name>
<proteinExistence type="inferred from homology"/>
<organism evidence="3 4">
    <name type="scientific">Flectobacillus roseus</name>
    <dbReference type="NCBI Taxonomy" id="502259"/>
    <lineage>
        <taxon>Bacteria</taxon>
        <taxon>Pseudomonadati</taxon>
        <taxon>Bacteroidota</taxon>
        <taxon>Cytophagia</taxon>
        <taxon>Cytophagales</taxon>
        <taxon>Flectobacillaceae</taxon>
        <taxon>Flectobacillus</taxon>
    </lineage>
</organism>
<dbReference type="PANTHER" id="PTHR37302">
    <property type="entry name" value="SLR1116 PROTEIN"/>
    <property type="match status" value="1"/>
</dbReference>
<dbReference type="Proteomes" id="UP001236507">
    <property type="component" value="Unassembled WGS sequence"/>
</dbReference>
<dbReference type="Gene3D" id="1.20.120.450">
    <property type="entry name" value="dinb family like domain"/>
    <property type="match status" value="1"/>
</dbReference>
<gene>
    <name evidence="3" type="ORF">QM524_10895</name>
</gene>
<dbReference type="Pfam" id="PF05163">
    <property type="entry name" value="DinB"/>
    <property type="match status" value="1"/>
</dbReference>